<keyword evidence="5" id="KW-1185">Reference proteome</keyword>
<dbReference type="AlphaFoldDB" id="F6ESI9"/>
<accession>F6ESI9</accession>
<proteinExistence type="predicted"/>
<reference evidence="4 5" key="1">
    <citation type="journal article" date="2011" name="J. Bacteriol.">
        <title>Complete genome sequence of Amycolicicoccus subflavus DQS3-9A1T, an actinomycete isolated from crude oil-polluted soil.</title>
        <authorList>
            <person name="Cai M."/>
            <person name="Chen W.M."/>
            <person name="Nie Y."/>
            <person name="Chi C.Q."/>
            <person name="Wang Y.N."/>
            <person name="Tang Y.Q."/>
            <person name="Li G.Y."/>
            <person name="Wu X.L."/>
        </authorList>
    </citation>
    <scope>NUCLEOTIDE SEQUENCE [LARGE SCALE GENOMIC DNA]</scope>
    <source>
        <strain evidence="5">DSM 45089 / DQS3-9A1</strain>
        <plasmid evidence="4 5">pAS9A-2</plasmid>
    </source>
</reference>
<feature type="domain" description="Transglycosylase SLT" evidence="1">
    <location>
        <begin position="410"/>
        <end position="524"/>
    </location>
</feature>
<dbReference type="Pfam" id="PF01551">
    <property type="entry name" value="Peptidase_M23"/>
    <property type="match status" value="1"/>
</dbReference>
<evidence type="ECO:0008006" key="6">
    <source>
        <dbReference type="Google" id="ProtNLM"/>
    </source>
</evidence>
<dbReference type="Proteomes" id="UP000009235">
    <property type="component" value="Plasmid pAS9A-2"/>
</dbReference>
<organism evidence="4 5">
    <name type="scientific">Hoyosella subflava (strain DSM 45089 / JCM 17490 / NBRC 109087 / DQS3-9A1)</name>
    <name type="common">Amycolicicoccus subflavus</name>
    <dbReference type="NCBI Taxonomy" id="443218"/>
    <lineage>
        <taxon>Bacteria</taxon>
        <taxon>Bacillati</taxon>
        <taxon>Actinomycetota</taxon>
        <taxon>Actinomycetes</taxon>
        <taxon>Mycobacteriales</taxon>
        <taxon>Hoyosellaceae</taxon>
        <taxon>Hoyosella</taxon>
    </lineage>
</organism>
<dbReference type="SUPFAM" id="SSF53955">
    <property type="entry name" value="Lysozyme-like"/>
    <property type="match status" value="1"/>
</dbReference>
<dbReference type="GO" id="GO:0004222">
    <property type="term" value="F:metalloendopeptidase activity"/>
    <property type="evidence" value="ECO:0007669"/>
    <property type="project" value="TreeGrafter"/>
</dbReference>
<dbReference type="CDD" id="cd13399">
    <property type="entry name" value="Slt35-like"/>
    <property type="match status" value="1"/>
</dbReference>
<name>F6ESI9_HOYSD</name>
<dbReference type="KEGG" id="asd:AS9A_P20066"/>
<dbReference type="Gene3D" id="2.70.70.10">
    <property type="entry name" value="Glucose Permease (Domain IIA)"/>
    <property type="match status" value="1"/>
</dbReference>
<dbReference type="Pfam" id="PF01464">
    <property type="entry name" value="SLT"/>
    <property type="match status" value="1"/>
</dbReference>
<evidence type="ECO:0000259" key="3">
    <source>
        <dbReference type="Pfam" id="PF26571"/>
    </source>
</evidence>
<dbReference type="CDD" id="cd12797">
    <property type="entry name" value="M23_peptidase"/>
    <property type="match status" value="1"/>
</dbReference>
<dbReference type="EMBL" id="CP002788">
    <property type="protein sequence ID" value="AEF43110.1"/>
    <property type="molecule type" value="Genomic_DNA"/>
</dbReference>
<dbReference type="PANTHER" id="PTHR21666">
    <property type="entry name" value="PEPTIDASE-RELATED"/>
    <property type="match status" value="1"/>
</dbReference>
<feature type="domain" description="M23ase beta-sheet core" evidence="2">
    <location>
        <begin position="81"/>
        <end position="181"/>
    </location>
</feature>
<protein>
    <recommendedName>
        <fullName evidence="6">Peptidase M23</fullName>
    </recommendedName>
</protein>
<evidence type="ECO:0000313" key="4">
    <source>
        <dbReference type="EMBL" id="AEF43110.1"/>
    </source>
</evidence>
<dbReference type="InterPro" id="IPR058593">
    <property type="entry name" value="ARB_07466-like_C"/>
</dbReference>
<dbReference type="PANTHER" id="PTHR21666:SF270">
    <property type="entry name" value="MUREIN HYDROLASE ACTIVATOR ENVC"/>
    <property type="match status" value="1"/>
</dbReference>
<dbReference type="InterPro" id="IPR016047">
    <property type="entry name" value="M23ase_b-sheet_dom"/>
</dbReference>
<dbReference type="InterPro" id="IPR008258">
    <property type="entry name" value="Transglycosylase_SLT_dom_1"/>
</dbReference>
<dbReference type="HOGENOM" id="CLU_024438_0_0_11"/>
<feature type="domain" description="ARB-07466-like C-terminal" evidence="3">
    <location>
        <begin position="236"/>
        <end position="341"/>
    </location>
</feature>
<dbReference type="SUPFAM" id="SSF51261">
    <property type="entry name" value="Duplicated hybrid motif"/>
    <property type="match status" value="1"/>
</dbReference>
<dbReference type="Gene3D" id="1.10.530.10">
    <property type="match status" value="1"/>
</dbReference>
<dbReference type="Pfam" id="PF26571">
    <property type="entry name" value="VldE"/>
    <property type="match status" value="1"/>
</dbReference>
<evidence type="ECO:0000313" key="5">
    <source>
        <dbReference type="Proteomes" id="UP000009235"/>
    </source>
</evidence>
<geneLocation type="plasmid" evidence="4 5">
    <name>pAS9A-2</name>
</geneLocation>
<evidence type="ECO:0000259" key="1">
    <source>
        <dbReference type="Pfam" id="PF01464"/>
    </source>
</evidence>
<evidence type="ECO:0000259" key="2">
    <source>
        <dbReference type="Pfam" id="PF01551"/>
    </source>
</evidence>
<keyword evidence="4" id="KW-0614">Plasmid</keyword>
<dbReference type="InterPro" id="IPR011055">
    <property type="entry name" value="Dup_hybrid_motif"/>
</dbReference>
<dbReference type="InterPro" id="IPR050570">
    <property type="entry name" value="Cell_wall_metabolism_enzyme"/>
</dbReference>
<dbReference type="InterPro" id="IPR023346">
    <property type="entry name" value="Lysozyme-like_dom_sf"/>
</dbReference>
<gene>
    <name evidence="4" type="ordered locus">AS9A_P20066</name>
</gene>
<sequence>MNSRNLVALGTFALIPLLLFILFATVFQDEEDRAATDCLPGSRMIPGGGGDLIAPPGSFIKPVKPDDVLFTSGFGMRWGTMHQGIDLAGPVGTPIYAAADGVVRHAGGAQGFGLWIVLDHHMNGQLVSTVYGHIDAFSVQVGQQVRAGQQIATMGNRGITTGPHLHFEIWQGGHGGTAVDPYPQYMAAPAPGEQLARPREDLSQLAADTGTRPSPAAAVTPLGDLSRPVPASVGSEANLQVNTKRLMRAVHAKFGDRIDTIGGWRPHDPFPDHPSGQAIDVMIPNYSSGAGVALGDEVTDYVLSNAGFFDVDYVIWRQMYIKPGQAPSLMEDRGSETENHFDHVHVTVRGGGFDDTAMDWGHAPGRTGSYDPMAPIDCVISGDGLGDHLADGSVPPEFAPWITRAGSRCPQIRPSLLAAQIEAESGFRTHAVSSAAAQGPAQFIPTTWASWGRTVDDNGNPTGPPGSGNVNAIPDSVMAQGRYMCHIAQTIDAAITEGRVRAPNGAAELYLAGYNAGEGAVLSAGGFPTGGQHTTETRPYADKILAAEPKYRAMN</sequence>